<dbReference type="Pfam" id="PF10035">
    <property type="entry name" value="DUF2179"/>
    <property type="match status" value="1"/>
</dbReference>
<feature type="transmembrane region" description="Helical" evidence="6">
    <location>
        <begin position="102"/>
        <end position="123"/>
    </location>
</feature>
<dbReference type="InterPro" id="IPR051461">
    <property type="entry name" value="UPF0750_membrane"/>
</dbReference>
<evidence type="ECO:0000256" key="1">
    <source>
        <dbReference type="ARBA" id="ARBA00004651"/>
    </source>
</evidence>
<evidence type="ECO:0000256" key="3">
    <source>
        <dbReference type="ARBA" id="ARBA00022692"/>
    </source>
</evidence>
<evidence type="ECO:0000256" key="6">
    <source>
        <dbReference type="SAM" id="Phobius"/>
    </source>
</evidence>
<dbReference type="InterPro" id="IPR019264">
    <property type="entry name" value="DUF2179"/>
</dbReference>
<dbReference type="GO" id="GO:0005886">
    <property type="term" value="C:plasma membrane"/>
    <property type="evidence" value="ECO:0007669"/>
    <property type="project" value="UniProtKB-SubCell"/>
</dbReference>
<feature type="transmembrane region" description="Helical" evidence="6">
    <location>
        <begin position="74"/>
        <end position="96"/>
    </location>
</feature>
<dbReference type="RefSeq" id="WP_226392561.1">
    <property type="nucleotide sequence ID" value="NZ_JADCKB010000010.1"/>
</dbReference>
<evidence type="ECO:0000256" key="5">
    <source>
        <dbReference type="ARBA" id="ARBA00023136"/>
    </source>
</evidence>
<keyword evidence="9" id="KW-1185">Reference proteome</keyword>
<sequence length="279" mass="29882">MYGKIKKGFFTILGAAVMGFSLDLFLVPLHIAAGGVSGLATVISYLTGLSVGLLILLINIPIFIVGAINFNRKFLLYSLLGTLSLSISTQAFALMPPLISDLFPASIFGGAGMGLGLGLVLWIGGSTGGTDILAMVLKKRFPRFSLGQFFLLIDGTVIITAGLVFGGWEIILYSSAALFVSSKVIDAVLSGVDYAKMVYIMSENAENIASEIYSRMKRGVTGLQSISMYTGKNKRVLLCVIRKAELPKLKRLVHQTDPESFLIISDAREVLGNGFKGII</sequence>
<organism evidence="8 9">
    <name type="scientific">Ructibacterium gallinarum</name>
    <dbReference type="NCBI Taxonomy" id="2779355"/>
    <lineage>
        <taxon>Bacteria</taxon>
        <taxon>Bacillati</taxon>
        <taxon>Bacillota</taxon>
        <taxon>Clostridia</taxon>
        <taxon>Eubacteriales</taxon>
        <taxon>Oscillospiraceae</taxon>
        <taxon>Ructibacterium</taxon>
    </lineage>
</organism>
<dbReference type="EMBL" id="JADCKB010000010">
    <property type="protein sequence ID" value="MBE5040009.1"/>
    <property type="molecule type" value="Genomic_DNA"/>
</dbReference>
<keyword evidence="2" id="KW-1003">Cell membrane</keyword>
<keyword evidence="4 6" id="KW-1133">Transmembrane helix</keyword>
<feature type="transmembrane region" description="Helical" evidence="6">
    <location>
        <begin position="12"/>
        <end position="31"/>
    </location>
</feature>
<keyword evidence="5 6" id="KW-0472">Membrane</keyword>
<comment type="subcellular location">
    <subcellularLocation>
        <location evidence="1">Cell membrane</location>
        <topology evidence="1">Multi-pass membrane protein</topology>
    </subcellularLocation>
</comment>
<dbReference type="Proteomes" id="UP000806542">
    <property type="component" value="Unassembled WGS sequence"/>
</dbReference>
<evidence type="ECO:0000259" key="7">
    <source>
        <dbReference type="Pfam" id="PF10035"/>
    </source>
</evidence>
<reference evidence="8" key="1">
    <citation type="submission" date="2020-10" db="EMBL/GenBank/DDBJ databases">
        <title>ChiBAC.</title>
        <authorList>
            <person name="Zenner C."/>
            <person name="Hitch T.C.A."/>
            <person name="Clavel T."/>
        </authorList>
    </citation>
    <scope>NUCLEOTIDE SEQUENCE</scope>
    <source>
        <strain evidence="8">DSM 107454</strain>
    </source>
</reference>
<accession>A0A9D5M5N5</accession>
<comment type="caution">
    <text evidence="8">The sequence shown here is derived from an EMBL/GenBank/DDBJ whole genome shotgun (WGS) entry which is preliminary data.</text>
</comment>
<name>A0A9D5M5N5_9FIRM</name>
<dbReference type="InterPro" id="IPR003740">
    <property type="entry name" value="YitT"/>
</dbReference>
<feature type="domain" description="DUF2179" evidence="7">
    <location>
        <begin position="218"/>
        <end position="272"/>
    </location>
</feature>
<gene>
    <name evidence="8" type="ORF">INF28_05970</name>
</gene>
<evidence type="ECO:0000256" key="2">
    <source>
        <dbReference type="ARBA" id="ARBA00022475"/>
    </source>
</evidence>
<evidence type="ECO:0000256" key="4">
    <source>
        <dbReference type="ARBA" id="ARBA00022989"/>
    </source>
</evidence>
<dbReference type="CDD" id="cd16380">
    <property type="entry name" value="YitT_C"/>
    <property type="match status" value="1"/>
</dbReference>
<feature type="transmembrane region" description="Helical" evidence="6">
    <location>
        <begin position="144"/>
        <end position="165"/>
    </location>
</feature>
<protein>
    <submittedName>
        <fullName evidence="8">YitT family protein</fullName>
    </submittedName>
</protein>
<dbReference type="Gene3D" id="3.30.70.120">
    <property type="match status" value="1"/>
</dbReference>
<evidence type="ECO:0000313" key="8">
    <source>
        <dbReference type="EMBL" id="MBE5040009.1"/>
    </source>
</evidence>
<proteinExistence type="predicted"/>
<feature type="transmembrane region" description="Helical" evidence="6">
    <location>
        <begin position="43"/>
        <end position="67"/>
    </location>
</feature>
<dbReference type="PANTHER" id="PTHR33545:SF9">
    <property type="entry name" value="UPF0750 MEMBRANE PROTEIN YITE"/>
    <property type="match status" value="1"/>
</dbReference>
<dbReference type="Pfam" id="PF02588">
    <property type="entry name" value="YitT_membrane"/>
    <property type="match status" value="1"/>
</dbReference>
<dbReference type="InterPro" id="IPR015867">
    <property type="entry name" value="N-reg_PII/ATP_PRibTrfase_C"/>
</dbReference>
<evidence type="ECO:0000313" key="9">
    <source>
        <dbReference type="Proteomes" id="UP000806542"/>
    </source>
</evidence>
<feature type="transmembrane region" description="Helical" evidence="6">
    <location>
        <begin position="171"/>
        <end position="192"/>
    </location>
</feature>
<keyword evidence="3 6" id="KW-0812">Transmembrane</keyword>
<dbReference type="AlphaFoldDB" id="A0A9D5M5N5"/>
<dbReference type="PIRSF" id="PIRSF006483">
    <property type="entry name" value="Membrane_protein_YitT"/>
    <property type="match status" value="1"/>
</dbReference>
<dbReference type="PANTHER" id="PTHR33545">
    <property type="entry name" value="UPF0750 MEMBRANE PROTEIN YITT-RELATED"/>
    <property type="match status" value="1"/>
</dbReference>